<dbReference type="InterPro" id="IPR036179">
    <property type="entry name" value="Ig-like_dom_sf"/>
</dbReference>
<evidence type="ECO:0000313" key="4">
    <source>
        <dbReference type="Proteomes" id="UP000747542"/>
    </source>
</evidence>
<dbReference type="SUPFAM" id="SSF48726">
    <property type="entry name" value="Immunoglobulin"/>
    <property type="match status" value="1"/>
</dbReference>
<dbReference type="EMBL" id="JAHLQT010024847">
    <property type="protein sequence ID" value="KAG7165084.1"/>
    <property type="molecule type" value="Genomic_DNA"/>
</dbReference>
<comment type="caution">
    <text evidence="3">The sequence shown here is derived from an EMBL/GenBank/DDBJ whole genome shotgun (WGS) entry which is preliminary data.</text>
</comment>
<feature type="domain" description="Ig-like" evidence="2">
    <location>
        <begin position="110"/>
        <end position="189"/>
    </location>
</feature>
<evidence type="ECO:0000256" key="1">
    <source>
        <dbReference type="SAM" id="MobiDB-lite"/>
    </source>
</evidence>
<sequence>GEGDEEVQYTDRGVDSASGRRKKDVNEAQGHGLCLSSGSAKGSQQQLGEACRRRRGRCIKTTGYCGSWKMRLGQAAATALLRLLLLLGLSTKGWSLRVSGVVVPSAVVSGSSVKLMCNYERNRDREDPLYSVKWYRGVHQFYEYIPGRKPSVRVFKLPHITVDQEGSSGPTVWLSQVTRGTSGIFRCEVMGDKPFFETDDHAVNMTVVDVPTWGPEITGVVKGTDLMHSGGVDRGQGRVHGQGVIQGSGVLEGARVRPGDVVAARCQVGFSDPPADITWTISAATPIPHTQIQRSRQTDQHGRRSQVSEVEAVVRESWFSGGAVTLSCHVEVSSVYHQATNVTLIHADHPQPAGFGWFSSGSSPWVSLSLLTIAMLLSLLLV</sequence>
<dbReference type="PROSITE" id="PS50835">
    <property type="entry name" value="IG_LIKE"/>
    <property type="match status" value="1"/>
</dbReference>
<reference evidence="3" key="1">
    <citation type="journal article" date="2021" name="Sci. Adv.">
        <title>The American lobster genome reveals insights on longevity, neural, and immune adaptations.</title>
        <authorList>
            <person name="Polinski J.M."/>
            <person name="Zimin A.V."/>
            <person name="Clark K.F."/>
            <person name="Kohn A.B."/>
            <person name="Sadowski N."/>
            <person name="Timp W."/>
            <person name="Ptitsyn A."/>
            <person name="Khanna P."/>
            <person name="Romanova D.Y."/>
            <person name="Williams P."/>
            <person name="Greenwood S.J."/>
            <person name="Moroz L.L."/>
            <person name="Walt D.R."/>
            <person name="Bodnar A.G."/>
        </authorList>
    </citation>
    <scope>NUCLEOTIDE SEQUENCE</scope>
    <source>
        <strain evidence="3">GMGI-L3</strain>
    </source>
</reference>
<dbReference type="InterPro" id="IPR007110">
    <property type="entry name" value="Ig-like_dom"/>
</dbReference>
<proteinExistence type="predicted"/>
<dbReference type="InterPro" id="IPR013783">
    <property type="entry name" value="Ig-like_fold"/>
</dbReference>
<evidence type="ECO:0000313" key="3">
    <source>
        <dbReference type="EMBL" id="KAG7165084.1"/>
    </source>
</evidence>
<dbReference type="AlphaFoldDB" id="A0A8J5K524"/>
<dbReference type="Proteomes" id="UP000747542">
    <property type="component" value="Unassembled WGS sequence"/>
</dbReference>
<protein>
    <recommendedName>
        <fullName evidence="2">Ig-like domain-containing protein</fullName>
    </recommendedName>
</protein>
<feature type="region of interest" description="Disordered" evidence="1">
    <location>
        <begin position="288"/>
        <end position="307"/>
    </location>
</feature>
<dbReference type="Gene3D" id="2.60.40.10">
    <property type="entry name" value="Immunoglobulins"/>
    <property type="match status" value="2"/>
</dbReference>
<organism evidence="3 4">
    <name type="scientific">Homarus americanus</name>
    <name type="common">American lobster</name>
    <dbReference type="NCBI Taxonomy" id="6706"/>
    <lineage>
        <taxon>Eukaryota</taxon>
        <taxon>Metazoa</taxon>
        <taxon>Ecdysozoa</taxon>
        <taxon>Arthropoda</taxon>
        <taxon>Crustacea</taxon>
        <taxon>Multicrustacea</taxon>
        <taxon>Malacostraca</taxon>
        <taxon>Eumalacostraca</taxon>
        <taxon>Eucarida</taxon>
        <taxon>Decapoda</taxon>
        <taxon>Pleocyemata</taxon>
        <taxon>Astacidea</taxon>
        <taxon>Nephropoidea</taxon>
        <taxon>Nephropidae</taxon>
        <taxon>Homarus</taxon>
    </lineage>
</organism>
<feature type="region of interest" description="Disordered" evidence="1">
    <location>
        <begin position="1"/>
        <end position="25"/>
    </location>
</feature>
<keyword evidence="4" id="KW-1185">Reference proteome</keyword>
<gene>
    <name evidence="3" type="ORF">Hamer_G004858</name>
</gene>
<evidence type="ECO:0000259" key="2">
    <source>
        <dbReference type="PROSITE" id="PS50835"/>
    </source>
</evidence>
<feature type="non-terminal residue" evidence="3">
    <location>
        <position position="382"/>
    </location>
</feature>
<accession>A0A8J5K524</accession>
<dbReference type="PANTHER" id="PTHR21261">
    <property type="entry name" value="BEAT PROTEIN"/>
    <property type="match status" value="1"/>
</dbReference>
<dbReference type="PANTHER" id="PTHR21261:SF15">
    <property type="entry name" value="BEATEN PATH IIIA, ISOFORM D-RELATED"/>
    <property type="match status" value="1"/>
</dbReference>
<name>A0A8J5K524_HOMAM</name>